<feature type="transmembrane region" description="Helical" evidence="1">
    <location>
        <begin position="43"/>
        <end position="72"/>
    </location>
</feature>
<evidence type="ECO:0000313" key="2">
    <source>
        <dbReference type="EMBL" id="SEI01367.1"/>
    </source>
</evidence>
<proteinExistence type="predicted"/>
<gene>
    <name evidence="2" type="ORF">SAMN02927937_02731</name>
</gene>
<feature type="transmembrane region" description="Helical" evidence="1">
    <location>
        <begin position="12"/>
        <end position="31"/>
    </location>
</feature>
<dbReference type="OrthoDB" id="582306at2"/>
<keyword evidence="1" id="KW-0812">Transmembrane</keyword>
<sequence length="144" mass="15937">MHTHGTQEFTIINALVAALIGLVFIIIMSFVKEPSRQKINAIIIAGAGGVYWSGGLGVWEYVFGAVMLFVAFKALKHYYFIGIGWLMHTGWDIMHHLYGDPIIHFAPLSSAGCAVCDAVLAIWFFFGAPTIWNVFKKQKTITTA</sequence>
<dbReference type="InterPro" id="IPR046052">
    <property type="entry name" value="DUF6010"/>
</dbReference>
<name>A0A1H6MPQ1_9FLAO</name>
<reference evidence="2 3" key="1">
    <citation type="submission" date="2016-10" db="EMBL/GenBank/DDBJ databases">
        <authorList>
            <person name="de Groot N.N."/>
        </authorList>
    </citation>
    <scope>NUCLEOTIDE SEQUENCE [LARGE SCALE GENOMIC DNA]</scope>
    <source>
        <strain evidence="2 3">CGMCC 1.10825</strain>
    </source>
</reference>
<keyword evidence="1" id="KW-0472">Membrane</keyword>
<accession>A0A1H6MPQ1</accession>
<feature type="transmembrane region" description="Helical" evidence="1">
    <location>
        <begin position="78"/>
        <end position="98"/>
    </location>
</feature>
<evidence type="ECO:0000313" key="3">
    <source>
        <dbReference type="Proteomes" id="UP000199634"/>
    </source>
</evidence>
<protein>
    <recommendedName>
        <fullName evidence="4">Integral membrane protein</fullName>
    </recommendedName>
</protein>
<dbReference type="AlphaFoldDB" id="A0A1H6MPQ1"/>
<keyword evidence="3" id="KW-1185">Reference proteome</keyword>
<feature type="transmembrane region" description="Helical" evidence="1">
    <location>
        <begin position="105"/>
        <end position="126"/>
    </location>
</feature>
<dbReference type="RefSeq" id="WP_091102389.1">
    <property type="nucleotide sequence ID" value="NZ_FNXE01000059.1"/>
</dbReference>
<evidence type="ECO:0008006" key="4">
    <source>
        <dbReference type="Google" id="ProtNLM"/>
    </source>
</evidence>
<dbReference type="Pfam" id="PF19473">
    <property type="entry name" value="DUF6010"/>
    <property type="match status" value="1"/>
</dbReference>
<dbReference type="STRING" id="1159016.SAMN02927937_02731"/>
<dbReference type="EMBL" id="FNXE01000059">
    <property type="protein sequence ID" value="SEI01367.1"/>
    <property type="molecule type" value="Genomic_DNA"/>
</dbReference>
<dbReference type="Proteomes" id="UP000199634">
    <property type="component" value="Unassembled WGS sequence"/>
</dbReference>
<organism evidence="2 3">
    <name type="scientific">Paenimyroides marinum</name>
    <dbReference type="NCBI Taxonomy" id="1159016"/>
    <lineage>
        <taxon>Bacteria</taxon>
        <taxon>Pseudomonadati</taxon>
        <taxon>Bacteroidota</taxon>
        <taxon>Flavobacteriia</taxon>
        <taxon>Flavobacteriales</taxon>
        <taxon>Flavobacteriaceae</taxon>
        <taxon>Paenimyroides</taxon>
    </lineage>
</organism>
<evidence type="ECO:0000256" key="1">
    <source>
        <dbReference type="SAM" id="Phobius"/>
    </source>
</evidence>
<keyword evidence="1" id="KW-1133">Transmembrane helix</keyword>